<dbReference type="AlphaFoldDB" id="A0A7W5VAX1"/>
<dbReference type="Proteomes" id="UP000579945">
    <property type="component" value="Unassembled WGS sequence"/>
</dbReference>
<keyword evidence="2" id="KW-1185">Reference proteome</keyword>
<protein>
    <submittedName>
        <fullName evidence="1">Uncharacterized protein</fullName>
    </submittedName>
</protein>
<name>A0A7W5VAX1_9ACTN</name>
<evidence type="ECO:0000313" key="1">
    <source>
        <dbReference type="EMBL" id="MBB3728818.1"/>
    </source>
</evidence>
<comment type="caution">
    <text evidence="1">The sequence shown here is derived from an EMBL/GenBank/DDBJ whole genome shotgun (WGS) entry which is preliminary data.</text>
</comment>
<accession>A0A7W5VAX1</accession>
<reference evidence="1 2" key="1">
    <citation type="submission" date="2020-08" db="EMBL/GenBank/DDBJ databases">
        <title>Sequencing the genomes of 1000 actinobacteria strains.</title>
        <authorList>
            <person name="Klenk H.-P."/>
        </authorList>
    </citation>
    <scope>NUCLEOTIDE SEQUENCE [LARGE SCALE GENOMIC DNA]</scope>
    <source>
        <strain evidence="1 2">DSM 44320</strain>
    </source>
</reference>
<sequence length="37" mass="3860">MLRALSAIYDAVAVVQWAYAPAPGRGFIGGMPPPEVS</sequence>
<evidence type="ECO:0000313" key="2">
    <source>
        <dbReference type="Proteomes" id="UP000579945"/>
    </source>
</evidence>
<proteinExistence type="predicted"/>
<dbReference type="EMBL" id="JACIBV010000001">
    <property type="protein sequence ID" value="MBB3728818.1"/>
    <property type="molecule type" value="Genomic_DNA"/>
</dbReference>
<organism evidence="1 2">
    <name type="scientific">Nonomuraea dietziae</name>
    <dbReference type="NCBI Taxonomy" id="65515"/>
    <lineage>
        <taxon>Bacteria</taxon>
        <taxon>Bacillati</taxon>
        <taxon>Actinomycetota</taxon>
        <taxon>Actinomycetes</taxon>
        <taxon>Streptosporangiales</taxon>
        <taxon>Streptosporangiaceae</taxon>
        <taxon>Nonomuraea</taxon>
    </lineage>
</organism>
<gene>
    <name evidence="1" type="ORF">FHR33_004678</name>
</gene>